<dbReference type="Proteomes" id="UP001145114">
    <property type="component" value="Unassembled WGS sequence"/>
</dbReference>
<keyword evidence="2" id="KW-1185">Reference proteome</keyword>
<accession>A0ACC1HKX9</accession>
<reference evidence="1" key="1">
    <citation type="submission" date="2022-06" db="EMBL/GenBank/DDBJ databases">
        <title>Phylogenomic reconstructions and comparative analyses of Kickxellomycotina fungi.</title>
        <authorList>
            <person name="Reynolds N.K."/>
            <person name="Stajich J.E."/>
            <person name="Barry K."/>
            <person name="Grigoriev I.V."/>
            <person name="Crous P."/>
            <person name="Smith M.E."/>
        </authorList>
    </citation>
    <scope>NUCLEOTIDE SEQUENCE</scope>
    <source>
        <strain evidence="1">RSA 2271</strain>
    </source>
</reference>
<dbReference type="EMBL" id="JAMZIH010003395">
    <property type="protein sequence ID" value="KAJ1676847.1"/>
    <property type="molecule type" value="Genomic_DNA"/>
</dbReference>
<proteinExistence type="predicted"/>
<comment type="caution">
    <text evidence="1">The sequence shown here is derived from an EMBL/GenBank/DDBJ whole genome shotgun (WGS) entry which is preliminary data.</text>
</comment>
<evidence type="ECO:0000313" key="2">
    <source>
        <dbReference type="Proteomes" id="UP001145114"/>
    </source>
</evidence>
<sequence>MLQHRRFASHKETDNNSEINHQSLFQDRREQTPIFNRPQGCHSTSGGDNSTDGDKARLNIASPESTSVGGNKAGTDREHPSYSAYRAPYAVLSRTISNASLPAPVGFSPGARPRKPVTHLLFVIPGSGPHLDHEKPVGNFIRNCKLITEAHLI</sequence>
<name>A0ACC1HKX9_9FUNG</name>
<gene>
    <name evidence="1" type="ORF">EV182_007387</name>
</gene>
<organism evidence="1 2">
    <name type="scientific">Spiromyces aspiralis</name>
    <dbReference type="NCBI Taxonomy" id="68401"/>
    <lineage>
        <taxon>Eukaryota</taxon>
        <taxon>Fungi</taxon>
        <taxon>Fungi incertae sedis</taxon>
        <taxon>Zoopagomycota</taxon>
        <taxon>Kickxellomycotina</taxon>
        <taxon>Kickxellomycetes</taxon>
        <taxon>Kickxellales</taxon>
        <taxon>Kickxellaceae</taxon>
        <taxon>Spiromyces</taxon>
    </lineage>
</organism>
<evidence type="ECO:0000313" key="1">
    <source>
        <dbReference type="EMBL" id="KAJ1676847.1"/>
    </source>
</evidence>
<protein>
    <submittedName>
        <fullName evidence="1">Uncharacterized protein</fullName>
    </submittedName>
</protein>